<gene>
    <name evidence="2" type="ordered locus">Os06g0698785</name>
    <name evidence="2" type="ORF">OSNPB_060698785</name>
</gene>
<evidence type="ECO:0000313" key="2">
    <source>
        <dbReference type="EMBL" id="BAS99315.1"/>
    </source>
</evidence>
<dbReference type="AlphaFoldDB" id="A0A0P0X0M6"/>
<evidence type="ECO:0000256" key="1">
    <source>
        <dbReference type="SAM" id="MobiDB-lite"/>
    </source>
</evidence>
<dbReference type="OMA" id="WQAVGIY"/>
<reference evidence="3" key="1">
    <citation type="journal article" date="2005" name="Nature">
        <title>The map-based sequence of the rice genome.</title>
        <authorList>
            <consortium name="International rice genome sequencing project (IRGSP)"/>
            <person name="Matsumoto T."/>
            <person name="Wu J."/>
            <person name="Kanamori H."/>
            <person name="Katayose Y."/>
            <person name="Fujisawa M."/>
            <person name="Namiki N."/>
            <person name="Mizuno H."/>
            <person name="Yamamoto K."/>
            <person name="Antonio B.A."/>
            <person name="Baba T."/>
            <person name="Sakata K."/>
            <person name="Nagamura Y."/>
            <person name="Aoki H."/>
            <person name="Arikawa K."/>
            <person name="Arita K."/>
            <person name="Bito T."/>
            <person name="Chiden Y."/>
            <person name="Fujitsuka N."/>
            <person name="Fukunaka R."/>
            <person name="Hamada M."/>
            <person name="Harada C."/>
            <person name="Hayashi A."/>
            <person name="Hijishita S."/>
            <person name="Honda M."/>
            <person name="Hosokawa S."/>
            <person name="Ichikawa Y."/>
            <person name="Idonuma A."/>
            <person name="Iijima M."/>
            <person name="Ikeda M."/>
            <person name="Ikeno M."/>
            <person name="Ito K."/>
            <person name="Ito S."/>
            <person name="Ito T."/>
            <person name="Ito Y."/>
            <person name="Ito Y."/>
            <person name="Iwabuchi A."/>
            <person name="Kamiya K."/>
            <person name="Karasawa W."/>
            <person name="Kurita K."/>
            <person name="Katagiri S."/>
            <person name="Kikuta A."/>
            <person name="Kobayashi H."/>
            <person name="Kobayashi N."/>
            <person name="Machita K."/>
            <person name="Maehara T."/>
            <person name="Masukawa M."/>
            <person name="Mizubayashi T."/>
            <person name="Mukai Y."/>
            <person name="Nagasaki H."/>
            <person name="Nagata Y."/>
            <person name="Naito S."/>
            <person name="Nakashima M."/>
            <person name="Nakama Y."/>
            <person name="Nakamichi Y."/>
            <person name="Nakamura M."/>
            <person name="Meguro A."/>
            <person name="Negishi M."/>
            <person name="Ohta I."/>
            <person name="Ohta T."/>
            <person name="Okamoto M."/>
            <person name="Ono N."/>
            <person name="Saji S."/>
            <person name="Sakaguchi M."/>
            <person name="Sakai K."/>
            <person name="Shibata M."/>
            <person name="Shimokawa T."/>
            <person name="Song J."/>
            <person name="Takazaki Y."/>
            <person name="Terasawa K."/>
            <person name="Tsugane M."/>
            <person name="Tsuji K."/>
            <person name="Ueda S."/>
            <person name="Waki K."/>
            <person name="Yamagata H."/>
            <person name="Yamamoto M."/>
            <person name="Yamamoto S."/>
            <person name="Yamane H."/>
            <person name="Yoshiki S."/>
            <person name="Yoshihara R."/>
            <person name="Yukawa K."/>
            <person name="Zhong H."/>
            <person name="Yano M."/>
            <person name="Yuan Q."/>
            <person name="Ouyang S."/>
            <person name="Liu J."/>
            <person name="Jones K.M."/>
            <person name="Gansberger K."/>
            <person name="Moffat K."/>
            <person name="Hill J."/>
            <person name="Bera J."/>
            <person name="Fadrosh D."/>
            <person name="Jin S."/>
            <person name="Johri S."/>
            <person name="Kim M."/>
            <person name="Overton L."/>
            <person name="Reardon M."/>
            <person name="Tsitrin T."/>
            <person name="Vuong H."/>
            <person name="Weaver B."/>
            <person name="Ciecko A."/>
            <person name="Tallon L."/>
            <person name="Jackson J."/>
            <person name="Pai G."/>
            <person name="Aken S.V."/>
            <person name="Utterback T."/>
            <person name="Reidmuller S."/>
            <person name="Feldblyum T."/>
            <person name="Hsiao J."/>
            <person name="Zismann V."/>
            <person name="Iobst S."/>
            <person name="de Vazeille A.R."/>
            <person name="Buell C.R."/>
            <person name="Ying K."/>
            <person name="Li Y."/>
            <person name="Lu T."/>
            <person name="Huang Y."/>
            <person name="Zhao Q."/>
            <person name="Feng Q."/>
            <person name="Zhang L."/>
            <person name="Zhu J."/>
            <person name="Weng Q."/>
            <person name="Mu J."/>
            <person name="Lu Y."/>
            <person name="Fan D."/>
            <person name="Liu Y."/>
            <person name="Guan J."/>
            <person name="Zhang Y."/>
            <person name="Yu S."/>
            <person name="Liu X."/>
            <person name="Zhang Y."/>
            <person name="Hong G."/>
            <person name="Han B."/>
            <person name="Choisne N."/>
            <person name="Demange N."/>
            <person name="Orjeda G."/>
            <person name="Samain S."/>
            <person name="Cattolico L."/>
            <person name="Pelletier E."/>
            <person name="Couloux A."/>
            <person name="Segurens B."/>
            <person name="Wincker P."/>
            <person name="D'Hont A."/>
            <person name="Scarpelli C."/>
            <person name="Weissenbach J."/>
            <person name="Salanoubat M."/>
            <person name="Quetier F."/>
            <person name="Yu Y."/>
            <person name="Kim H.R."/>
            <person name="Rambo T."/>
            <person name="Currie J."/>
            <person name="Collura K."/>
            <person name="Luo M."/>
            <person name="Yang T."/>
            <person name="Ammiraju J.S.S."/>
            <person name="Engler F."/>
            <person name="Soderlund C."/>
            <person name="Wing R.A."/>
            <person name="Palmer L.E."/>
            <person name="de la Bastide M."/>
            <person name="Spiegel L."/>
            <person name="Nascimento L."/>
            <person name="Zutavern T."/>
            <person name="O'Shaughnessy A."/>
            <person name="Dike S."/>
            <person name="Dedhia N."/>
            <person name="Preston R."/>
            <person name="Balija V."/>
            <person name="McCombie W.R."/>
            <person name="Chow T."/>
            <person name="Chen H."/>
            <person name="Chung M."/>
            <person name="Chen C."/>
            <person name="Shaw J."/>
            <person name="Wu H."/>
            <person name="Hsiao K."/>
            <person name="Chao Y."/>
            <person name="Chu M."/>
            <person name="Cheng C."/>
            <person name="Hour A."/>
            <person name="Lee P."/>
            <person name="Lin S."/>
            <person name="Lin Y."/>
            <person name="Liou J."/>
            <person name="Liu S."/>
            <person name="Hsing Y."/>
            <person name="Raghuvanshi S."/>
            <person name="Mohanty A."/>
            <person name="Bharti A.K."/>
            <person name="Gaur A."/>
            <person name="Gupta V."/>
            <person name="Kumar D."/>
            <person name="Ravi V."/>
            <person name="Vij S."/>
            <person name="Kapur A."/>
            <person name="Khurana P."/>
            <person name="Khurana P."/>
            <person name="Khurana J.P."/>
            <person name="Tyagi A.K."/>
            <person name="Gaikwad K."/>
            <person name="Singh A."/>
            <person name="Dalal V."/>
            <person name="Srivastava S."/>
            <person name="Dixit A."/>
            <person name="Pal A.K."/>
            <person name="Ghazi I.A."/>
            <person name="Yadav M."/>
            <person name="Pandit A."/>
            <person name="Bhargava A."/>
            <person name="Sureshbabu K."/>
            <person name="Batra K."/>
            <person name="Sharma T.R."/>
            <person name="Mohapatra T."/>
            <person name="Singh N.K."/>
            <person name="Messing J."/>
            <person name="Nelson A.B."/>
            <person name="Fuks G."/>
            <person name="Kavchok S."/>
            <person name="Keizer G."/>
            <person name="Linton E."/>
            <person name="Llaca V."/>
            <person name="Song R."/>
            <person name="Tanyolac B."/>
            <person name="Young S."/>
            <person name="Ho-Il K."/>
            <person name="Hahn J.H."/>
            <person name="Sangsakoo G."/>
            <person name="Vanavichit A."/>
            <person name="de Mattos Luiz.A.T."/>
            <person name="Zimmer P.D."/>
            <person name="Malone G."/>
            <person name="Dellagostin O."/>
            <person name="de Oliveira A.C."/>
            <person name="Bevan M."/>
            <person name="Bancroft I."/>
            <person name="Minx P."/>
            <person name="Cordum H."/>
            <person name="Wilson R."/>
            <person name="Cheng Z."/>
            <person name="Jin W."/>
            <person name="Jiang J."/>
            <person name="Leong S.A."/>
            <person name="Iwama H."/>
            <person name="Gojobori T."/>
            <person name="Itoh T."/>
            <person name="Niimura Y."/>
            <person name="Fujii Y."/>
            <person name="Habara T."/>
            <person name="Sakai H."/>
            <person name="Sato Y."/>
            <person name="Wilson G."/>
            <person name="Kumar K."/>
            <person name="McCouch S."/>
            <person name="Juretic N."/>
            <person name="Hoen D."/>
            <person name="Wright S."/>
            <person name="Bruskiewich R."/>
            <person name="Bureau T."/>
            <person name="Miyao A."/>
            <person name="Hirochika H."/>
            <person name="Nishikawa T."/>
            <person name="Kadowaki K."/>
            <person name="Sugiura M."/>
            <person name="Burr B."/>
            <person name="Sasaki T."/>
        </authorList>
    </citation>
    <scope>NUCLEOTIDE SEQUENCE [LARGE SCALE GENOMIC DNA]</scope>
    <source>
        <strain evidence="3">cv. Nipponbare</strain>
    </source>
</reference>
<dbReference type="InParanoid" id="A0A0P0X0M6"/>
<dbReference type="InterPro" id="IPR001663">
    <property type="entry name" value="Rng_hydr_dOase-A"/>
</dbReference>
<reference evidence="2 3" key="3">
    <citation type="journal article" date="2013" name="Rice">
        <title>Improvement of the Oryza sativa Nipponbare reference genome using next generation sequence and optical map data.</title>
        <authorList>
            <person name="Kawahara Y."/>
            <person name="de la Bastide M."/>
            <person name="Hamilton J.P."/>
            <person name="Kanamori H."/>
            <person name="McCombie W.R."/>
            <person name="Ouyang S."/>
            <person name="Schwartz D.C."/>
            <person name="Tanaka T."/>
            <person name="Wu J."/>
            <person name="Zhou S."/>
            <person name="Childs K.L."/>
            <person name="Davidson R.M."/>
            <person name="Lin H."/>
            <person name="Quesada-Ocampo L."/>
            <person name="Vaillancourt B."/>
            <person name="Sakai H."/>
            <person name="Lee S.S."/>
            <person name="Kim J."/>
            <person name="Numa H."/>
            <person name="Itoh T."/>
            <person name="Buell C.R."/>
            <person name="Matsumoto T."/>
        </authorList>
    </citation>
    <scope>NUCLEOTIDE SEQUENCE [LARGE SCALE GENOMIC DNA]</scope>
    <source>
        <strain evidence="3">cv. Nipponbare</strain>
    </source>
</reference>
<keyword evidence="4" id="KW-1267">Proteomics identification</keyword>
<dbReference type="InterPro" id="IPR036922">
    <property type="entry name" value="Rieske_2Fe-2S_sf"/>
</dbReference>
<dbReference type="EMBL" id="AP014962">
    <property type="protein sequence ID" value="BAS99315.1"/>
    <property type="molecule type" value="Genomic_DNA"/>
</dbReference>
<dbReference type="SUPFAM" id="SSF50022">
    <property type="entry name" value="ISP domain"/>
    <property type="match status" value="1"/>
</dbReference>
<dbReference type="PANTHER" id="PTHR43756">
    <property type="entry name" value="CHOLINE MONOOXYGENASE, CHLOROPLASTIC"/>
    <property type="match status" value="1"/>
</dbReference>
<keyword evidence="3" id="KW-1185">Reference proteome</keyword>
<accession>A0A0P0X0M6</accession>
<feature type="compositionally biased region" description="Low complexity" evidence="1">
    <location>
        <begin position="1"/>
        <end position="16"/>
    </location>
</feature>
<dbReference type="PANTHER" id="PTHR43756:SF5">
    <property type="entry name" value="CHOLINE MONOOXYGENASE, CHLOROPLASTIC"/>
    <property type="match status" value="1"/>
</dbReference>
<protein>
    <submittedName>
        <fullName evidence="2">Os06g0698785 protein</fullName>
    </submittedName>
</protein>
<name>A0A0P0X0M6_ORYSJ</name>
<organism evidence="2 3">
    <name type="scientific">Oryza sativa subsp. japonica</name>
    <name type="common">Rice</name>
    <dbReference type="NCBI Taxonomy" id="39947"/>
    <lineage>
        <taxon>Eukaryota</taxon>
        <taxon>Viridiplantae</taxon>
        <taxon>Streptophyta</taxon>
        <taxon>Embryophyta</taxon>
        <taxon>Tracheophyta</taxon>
        <taxon>Spermatophyta</taxon>
        <taxon>Magnoliopsida</taxon>
        <taxon>Liliopsida</taxon>
        <taxon>Poales</taxon>
        <taxon>Poaceae</taxon>
        <taxon>BOP clade</taxon>
        <taxon>Oryzoideae</taxon>
        <taxon>Oryzeae</taxon>
        <taxon>Oryzinae</taxon>
        <taxon>Oryza</taxon>
        <taxon>Oryza sativa</taxon>
    </lineage>
</organism>
<feature type="region of interest" description="Disordered" evidence="1">
    <location>
        <begin position="1"/>
        <end position="39"/>
    </location>
</feature>
<evidence type="ECO:0007829" key="4">
    <source>
        <dbReference type="PeptideAtlas" id="A0A0P0X0M6"/>
    </source>
</evidence>
<dbReference type="PaxDb" id="39947-A0A0P0X0M6"/>
<dbReference type="Gramene" id="Os06t0698785-01">
    <property type="protein sequence ID" value="Os06t0698785-01"/>
    <property type="gene ID" value="Os06g0698785"/>
</dbReference>
<evidence type="ECO:0000313" key="3">
    <source>
        <dbReference type="Proteomes" id="UP000059680"/>
    </source>
</evidence>
<dbReference type="STRING" id="39947.A0A0P0X0M6"/>
<dbReference type="GO" id="GO:0051537">
    <property type="term" value="F:2 iron, 2 sulfur cluster binding"/>
    <property type="evidence" value="ECO:0007669"/>
    <property type="project" value="InterPro"/>
</dbReference>
<reference evidence="2 3" key="2">
    <citation type="journal article" date="2013" name="Plant Cell Physiol.">
        <title>Rice Annotation Project Database (RAP-DB): an integrative and interactive database for rice genomics.</title>
        <authorList>
            <person name="Sakai H."/>
            <person name="Lee S.S."/>
            <person name="Tanaka T."/>
            <person name="Numa H."/>
            <person name="Kim J."/>
            <person name="Kawahara Y."/>
            <person name="Wakimoto H."/>
            <person name="Yang C.C."/>
            <person name="Iwamoto M."/>
            <person name="Abe T."/>
            <person name="Yamada Y."/>
            <person name="Muto A."/>
            <person name="Inokuchi H."/>
            <person name="Ikemura T."/>
            <person name="Matsumoto T."/>
            <person name="Sasaki T."/>
            <person name="Itoh T."/>
        </authorList>
    </citation>
    <scope>NUCLEOTIDE SEQUENCE [LARGE SCALE GENOMIC DNA]</scope>
    <source>
        <strain evidence="3">cv. Nipponbare</strain>
    </source>
</reference>
<feature type="compositionally biased region" description="Low complexity" evidence="1">
    <location>
        <begin position="22"/>
        <end position="37"/>
    </location>
</feature>
<sequence length="114" mass="12164">MAIAQSAAAVSSAARASRPRPTRAAPRRIAASASSVAPPEPAARRLVAAFDPAVPLASAVTPPSGWYTDPDFLRLELDRVFLRGWQAVGIYSRFRTLPTPLLHLFLVSARLVGC</sequence>
<proteinExistence type="evidence at protein level"/>
<dbReference type="Proteomes" id="UP000059680">
    <property type="component" value="Chromosome 6"/>
</dbReference>